<dbReference type="EMBL" id="JAEFCI010006986">
    <property type="protein sequence ID" value="KAG5459346.1"/>
    <property type="molecule type" value="Genomic_DNA"/>
</dbReference>
<dbReference type="SMART" id="SM00443">
    <property type="entry name" value="G_patch"/>
    <property type="match status" value="1"/>
</dbReference>
<dbReference type="InterPro" id="IPR000467">
    <property type="entry name" value="G_patch_dom"/>
</dbReference>
<organism evidence="2 3">
    <name type="scientific">Olpidium bornovanus</name>
    <dbReference type="NCBI Taxonomy" id="278681"/>
    <lineage>
        <taxon>Eukaryota</taxon>
        <taxon>Fungi</taxon>
        <taxon>Fungi incertae sedis</taxon>
        <taxon>Olpidiomycota</taxon>
        <taxon>Olpidiomycotina</taxon>
        <taxon>Olpidiomycetes</taxon>
        <taxon>Olpidiales</taxon>
        <taxon>Olpidiaceae</taxon>
        <taxon>Olpidium</taxon>
    </lineage>
</organism>
<protein>
    <recommendedName>
        <fullName evidence="1">G-patch domain-containing protein</fullName>
    </recommendedName>
</protein>
<proteinExistence type="predicted"/>
<sequence>MEAASNAEEYDDLFLNDDSSFPVISLDRHIDESNLGFKMLQKMGWSRGAGLGRAGQGRVEPVPFEHKQDFLGVGKKQQDDAAHVDSTAQRRLLDSEKLLTETEEQRKAREVCLENWD</sequence>
<dbReference type="PANTHER" id="PTHR47251:SF1">
    <property type="entry name" value="FINGER DOMAIN PROTEIN, PUTATIVE (AFU_ORTHOLOGUE AFUA_3G04180)-RELATED"/>
    <property type="match status" value="1"/>
</dbReference>
<dbReference type="Pfam" id="PF01585">
    <property type="entry name" value="G-patch"/>
    <property type="match status" value="1"/>
</dbReference>
<dbReference type="Proteomes" id="UP000673691">
    <property type="component" value="Unassembled WGS sequence"/>
</dbReference>
<dbReference type="OrthoDB" id="4822at2759"/>
<name>A0A8H7ZU02_9FUNG</name>
<evidence type="ECO:0000313" key="3">
    <source>
        <dbReference type="Proteomes" id="UP000673691"/>
    </source>
</evidence>
<reference evidence="2 3" key="1">
    <citation type="journal article" name="Sci. Rep.">
        <title>Genome-scale phylogenetic analyses confirm Olpidium as the closest living zoosporic fungus to the non-flagellated, terrestrial fungi.</title>
        <authorList>
            <person name="Chang Y."/>
            <person name="Rochon D."/>
            <person name="Sekimoto S."/>
            <person name="Wang Y."/>
            <person name="Chovatia M."/>
            <person name="Sandor L."/>
            <person name="Salamov A."/>
            <person name="Grigoriev I.V."/>
            <person name="Stajich J.E."/>
            <person name="Spatafora J.W."/>
        </authorList>
    </citation>
    <scope>NUCLEOTIDE SEQUENCE [LARGE SCALE GENOMIC DNA]</scope>
    <source>
        <strain evidence="2">S191</strain>
    </source>
</reference>
<dbReference type="AlphaFoldDB" id="A0A8H7ZU02"/>
<dbReference type="GO" id="GO:0003676">
    <property type="term" value="F:nucleic acid binding"/>
    <property type="evidence" value="ECO:0007669"/>
    <property type="project" value="InterPro"/>
</dbReference>
<comment type="caution">
    <text evidence="2">The sequence shown here is derived from an EMBL/GenBank/DDBJ whole genome shotgun (WGS) entry which is preliminary data.</text>
</comment>
<evidence type="ECO:0000313" key="2">
    <source>
        <dbReference type="EMBL" id="KAG5459346.1"/>
    </source>
</evidence>
<accession>A0A8H7ZU02</accession>
<dbReference type="PANTHER" id="PTHR47251">
    <property type="entry name" value="FINGER DOMAIN PROTEIN, PUTATIVE (AFU_ORTHOLOGUE AFUA_3G04180)-RELATED"/>
    <property type="match status" value="1"/>
</dbReference>
<dbReference type="PROSITE" id="PS50174">
    <property type="entry name" value="G_PATCH"/>
    <property type="match status" value="1"/>
</dbReference>
<evidence type="ECO:0000259" key="1">
    <source>
        <dbReference type="PROSITE" id="PS50174"/>
    </source>
</evidence>
<feature type="domain" description="G-patch" evidence="1">
    <location>
        <begin position="32"/>
        <end position="78"/>
    </location>
</feature>
<keyword evidence="3" id="KW-1185">Reference proteome</keyword>
<gene>
    <name evidence="2" type="ORF">BJ554DRAFT_261</name>
</gene>